<name>A0A9J6GB61_HAELO</name>
<evidence type="ECO:0000313" key="2">
    <source>
        <dbReference type="Proteomes" id="UP000821853"/>
    </source>
</evidence>
<accession>A0A9J6GB61</accession>
<reference evidence="1 2" key="1">
    <citation type="journal article" date="2020" name="Cell">
        <title>Large-Scale Comparative Analyses of Tick Genomes Elucidate Their Genetic Diversity and Vector Capacities.</title>
        <authorList>
            <consortium name="Tick Genome and Microbiome Consortium (TIGMIC)"/>
            <person name="Jia N."/>
            <person name="Wang J."/>
            <person name="Shi W."/>
            <person name="Du L."/>
            <person name="Sun Y."/>
            <person name="Zhan W."/>
            <person name="Jiang J.F."/>
            <person name="Wang Q."/>
            <person name="Zhang B."/>
            <person name="Ji P."/>
            <person name="Bell-Sakyi L."/>
            <person name="Cui X.M."/>
            <person name="Yuan T.T."/>
            <person name="Jiang B.G."/>
            <person name="Yang W.F."/>
            <person name="Lam T.T."/>
            <person name="Chang Q.C."/>
            <person name="Ding S.J."/>
            <person name="Wang X.J."/>
            <person name="Zhu J.G."/>
            <person name="Ruan X.D."/>
            <person name="Zhao L."/>
            <person name="Wei J.T."/>
            <person name="Ye R.Z."/>
            <person name="Que T.C."/>
            <person name="Du C.H."/>
            <person name="Zhou Y.H."/>
            <person name="Cheng J.X."/>
            <person name="Dai P.F."/>
            <person name="Guo W.B."/>
            <person name="Han X.H."/>
            <person name="Huang E.J."/>
            <person name="Li L.F."/>
            <person name="Wei W."/>
            <person name="Gao Y.C."/>
            <person name="Liu J.Z."/>
            <person name="Shao H.Z."/>
            <person name="Wang X."/>
            <person name="Wang C.C."/>
            <person name="Yang T.C."/>
            <person name="Huo Q.B."/>
            <person name="Li W."/>
            <person name="Chen H.Y."/>
            <person name="Chen S.E."/>
            <person name="Zhou L.G."/>
            <person name="Ni X.B."/>
            <person name="Tian J.H."/>
            <person name="Sheng Y."/>
            <person name="Liu T."/>
            <person name="Pan Y.S."/>
            <person name="Xia L.Y."/>
            <person name="Li J."/>
            <person name="Zhao F."/>
            <person name="Cao W.C."/>
        </authorList>
    </citation>
    <scope>NUCLEOTIDE SEQUENCE [LARGE SCALE GENOMIC DNA]</scope>
    <source>
        <strain evidence="1">HaeL-2018</strain>
    </source>
</reference>
<keyword evidence="2" id="KW-1185">Reference proteome</keyword>
<organism evidence="1 2">
    <name type="scientific">Haemaphysalis longicornis</name>
    <name type="common">Bush tick</name>
    <dbReference type="NCBI Taxonomy" id="44386"/>
    <lineage>
        <taxon>Eukaryota</taxon>
        <taxon>Metazoa</taxon>
        <taxon>Ecdysozoa</taxon>
        <taxon>Arthropoda</taxon>
        <taxon>Chelicerata</taxon>
        <taxon>Arachnida</taxon>
        <taxon>Acari</taxon>
        <taxon>Parasitiformes</taxon>
        <taxon>Ixodida</taxon>
        <taxon>Ixodoidea</taxon>
        <taxon>Ixodidae</taxon>
        <taxon>Haemaphysalinae</taxon>
        <taxon>Haemaphysalis</taxon>
    </lineage>
</organism>
<dbReference type="OrthoDB" id="6502489at2759"/>
<proteinExistence type="predicted"/>
<dbReference type="Proteomes" id="UP000821853">
    <property type="component" value="Chromosome 5"/>
</dbReference>
<sequence>MLETLRSTKTSLRRSTVPLLARNKVLMKELKQSKEKMKSLQNEDLQHRLQKQDIQSAQLLLISEYVTAAECTAHRNRRCTYDWLLLCLLHICTSSTWSFLRNDEILPLPSITTMRKYIRMRGLPCGLDKLFLTVLVTKTATKSPLEQREMLLLDEVQSMQELAVHSKSKMNSGLVDYAHDD</sequence>
<dbReference type="VEuPathDB" id="VectorBase:HLOH_060587"/>
<dbReference type="AlphaFoldDB" id="A0A9J6GB61"/>
<evidence type="ECO:0000313" key="1">
    <source>
        <dbReference type="EMBL" id="KAH9375638.1"/>
    </source>
</evidence>
<comment type="caution">
    <text evidence="1">The sequence shown here is derived from an EMBL/GenBank/DDBJ whole genome shotgun (WGS) entry which is preliminary data.</text>
</comment>
<protein>
    <submittedName>
        <fullName evidence="1">Uncharacterized protein</fullName>
    </submittedName>
</protein>
<gene>
    <name evidence="1" type="ORF">HPB48_019782</name>
</gene>
<dbReference type="EMBL" id="JABSTR010000007">
    <property type="protein sequence ID" value="KAH9375638.1"/>
    <property type="molecule type" value="Genomic_DNA"/>
</dbReference>